<dbReference type="AlphaFoldDB" id="A0A6C0C169"/>
<reference evidence="1" key="1">
    <citation type="journal article" date="2020" name="Nature">
        <title>Giant virus diversity and host interactions through global metagenomics.</title>
        <authorList>
            <person name="Schulz F."/>
            <person name="Roux S."/>
            <person name="Paez-Espino D."/>
            <person name="Jungbluth S."/>
            <person name="Walsh D.A."/>
            <person name="Denef V.J."/>
            <person name="McMahon K.D."/>
            <person name="Konstantinidis K.T."/>
            <person name="Eloe-Fadrosh E.A."/>
            <person name="Kyrpides N.C."/>
            <person name="Woyke T."/>
        </authorList>
    </citation>
    <scope>NUCLEOTIDE SEQUENCE</scope>
    <source>
        <strain evidence="1">GVMAG-M-3300020185-18</strain>
    </source>
</reference>
<organism evidence="1">
    <name type="scientific">viral metagenome</name>
    <dbReference type="NCBI Taxonomy" id="1070528"/>
    <lineage>
        <taxon>unclassified sequences</taxon>
        <taxon>metagenomes</taxon>
        <taxon>organismal metagenomes</taxon>
    </lineage>
</organism>
<name>A0A6C0C169_9ZZZZ</name>
<sequence length="73" mass="9074">MSAVKRVFDNEYLMRHIFTFYPKRCGSCKVVMHRKFVDSKIHKHRDQIWRSTENEYCRGYCNWCCVYNFNHPY</sequence>
<evidence type="ECO:0000313" key="1">
    <source>
        <dbReference type="EMBL" id="QHS98425.1"/>
    </source>
</evidence>
<dbReference type="EMBL" id="MN739316">
    <property type="protein sequence ID" value="QHS98425.1"/>
    <property type="molecule type" value="Genomic_DNA"/>
</dbReference>
<protein>
    <submittedName>
        <fullName evidence="1">Uncharacterized protein</fullName>
    </submittedName>
</protein>
<proteinExistence type="predicted"/>
<accession>A0A6C0C169</accession>